<dbReference type="InterPro" id="IPR014757">
    <property type="entry name" value="Tscrpt_reg_IclR_C"/>
</dbReference>
<evidence type="ECO:0000313" key="6">
    <source>
        <dbReference type="EMBL" id="MFC3144177.1"/>
    </source>
</evidence>
<dbReference type="Proteomes" id="UP001595632">
    <property type="component" value="Unassembled WGS sequence"/>
</dbReference>
<reference evidence="7" key="1">
    <citation type="journal article" date="2019" name="Int. J. Syst. Evol. Microbiol.">
        <title>The Global Catalogue of Microorganisms (GCM) 10K type strain sequencing project: providing services to taxonomists for standard genome sequencing and annotation.</title>
        <authorList>
            <consortium name="The Broad Institute Genomics Platform"/>
            <consortium name="The Broad Institute Genome Sequencing Center for Infectious Disease"/>
            <person name="Wu L."/>
            <person name="Ma J."/>
        </authorList>
    </citation>
    <scope>NUCLEOTIDE SEQUENCE [LARGE SCALE GENOMIC DNA]</scope>
    <source>
        <strain evidence="7">KCTC 52366</strain>
    </source>
</reference>
<dbReference type="PROSITE" id="PS51077">
    <property type="entry name" value="HTH_ICLR"/>
    <property type="match status" value="1"/>
</dbReference>
<protein>
    <submittedName>
        <fullName evidence="6">IclR family transcriptional regulator</fullName>
    </submittedName>
</protein>
<organism evidence="6 7">
    <name type="scientific">Psychromarinibacter halotolerans</name>
    <dbReference type="NCBI Taxonomy" id="1775175"/>
    <lineage>
        <taxon>Bacteria</taxon>
        <taxon>Pseudomonadati</taxon>
        <taxon>Pseudomonadota</taxon>
        <taxon>Alphaproteobacteria</taxon>
        <taxon>Rhodobacterales</taxon>
        <taxon>Paracoccaceae</taxon>
        <taxon>Psychromarinibacter</taxon>
    </lineage>
</organism>
<accession>A0ABV7GYG8</accession>
<dbReference type="InterPro" id="IPR050707">
    <property type="entry name" value="HTH_MetabolicPath_Reg"/>
</dbReference>
<evidence type="ECO:0000313" key="7">
    <source>
        <dbReference type="Proteomes" id="UP001595632"/>
    </source>
</evidence>
<dbReference type="Gene3D" id="1.10.10.10">
    <property type="entry name" value="Winged helix-like DNA-binding domain superfamily/Winged helix DNA-binding domain"/>
    <property type="match status" value="1"/>
</dbReference>
<dbReference type="RefSeq" id="WP_275631437.1">
    <property type="nucleotide sequence ID" value="NZ_JARGYD010000001.1"/>
</dbReference>
<dbReference type="SMART" id="SM00346">
    <property type="entry name" value="HTH_ICLR"/>
    <property type="match status" value="1"/>
</dbReference>
<dbReference type="InterPro" id="IPR029016">
    <property type="entry name" value="GAF-like_dom_sf"/>
</dbReference>
<dbReference type="EMBL" id="JBHRTB010000010">
    <property type="protein sequence ID" value="MFC3144177.1"/>
    <property type="molecule type" value="Genomic_DNA"/>
</dbReference>
<keyword evidence="1" id="KW-0805">Transcription regulation</keyword>
<dbReference type="InterPro" id="IPR036388">
    <property type="entry name" value="WH-like_DNA-bd_sf"/>
</dbReference>
<evidence type="ECO:0000256" key="3">
    <source>
        <dbReference type="ARBA" id="ARBA00023163"/>
    </source>
</evidence>
<evidence type="ECO:0000259" key="4">
    <source>
        <dbReference type="PROSITE" id="PS51077"/>
    </source>
</evidence>
<gene>
    <name evidence="6" type="ORF">ACFOGP_15760</name>
</gene>
<dbReference type="PROSITE" id="PS51078">
    <property type="entry name" value="ICLR_ED"/>
    <property type="match status" value="1"/>
</dbReference>
<dbReference type="Gene3D" id="3.30.450.40">
    <property type="match status" value="1"/>
</dbReference>
<feature type="domain" description="HTH iclR-type" evidence="4">
    <location>
        <begin position="12"/>
        <end position="74"/>
    </location>
</feature>
<dbReference type="Pfam" id="PF01614">
    <property type="entry name" value="IclR_C"/>
    <property type="match status" value="1"/>
</dbReference>
<evidence type="ECO:0000256" key="2">
    <source>
        <dbReference type="ARBA" id="ARBA00023125"/>
    </source>
</evidence>
<comment type="caution">
    <text evidence="6">The sequence shown here is derived from an EMBL/GenBank/DDBJ whole genome shotgun (WGS) entry which is preliminary data.</text>
</comment>
<proteinExistence type="predicted"/>
<dbReference type="PANTHER" id="PTHR30136">
    <property type="entry name" value="HELIX-TURN-HELIX TRANSCRIPTIONAL REGULATOR, ICLR FAMILY"/>
    <property type="match status" value="1"/>
</dbReference>
<sequence>MPDGTDTQRRGIQSVEVGFRLLQALADSRGRLPLKDLAAAADMPPSKAHLYLASYMRLGLVRQDPVTARYALGPAAIRIGVAAINQTDVIDILRRHVDDTAAAAGTSISLSVWANKGPTIVYRHDGAQPVPISIRLGFVLPMLTTSTGRVFLAHLPEPAWADIVTAEEDIAPGTLNRVRETLPGIREQGYAVTESRMHEGFFGVSAPVFDSGGALAAAVTALGLSARLDLSPDGPVAPAITALARQVSEELGGTRP</sequence>
<dbReference type="PANTHER" id="PTHR30136:SF8">
    <property type="entry name" value="TRANSCRIPTIONAL REGULATORY PROTEIN"/>
    <property type="match status" value="1"/>
</dbReference>
<keyword evidence="2" id="KW-0238">DNA-binding</keyword>
<dbReference type="Pfam" id="PF09339">
    <property type="entry name" value="HTH_IclR"/>
    <property type="match status" value="1"/>
</dbReference>
<evidence type="ECO:0000259" key="5">
    <source>
        <dbReference type="PROSITE" id="PS51078"/>
    </source>
</evidence>
<keyword evidence="7" id="KW-1185">Reference proteome</keyword>
<name>A0ABV7GYG8_9RHOB</name>
<dbReference type="InterPro" id="IPR005471">
    <property type="entry name" value="Tscrpt_reg_IclR_N"/>
</dbReference>
<dbReference type="SUPFAM" id="SSF55781">
    <property type="entry name" value="GAF domain-like"/>
    <property type="match status" value="1"/>
</dbReference>
<keyword evidence="3" id="KW-0804">Transcription</keyword>
<dbReference type="InterPro" id="IPR036390">
    <property type="entry name" value="WH_DNA-bd_sf"/>
</dbReference>
<feature type="domain" description="IclR-ED" evidence="5">
    <location>
        <begin position="75"/>
        <end position="253"/>
    </location>
</feature>
<evidence type="ECO:0000256" key="1">
    <source>
        <dbReference type="ARBA" id="ARBA00023015"/>
    </source>
</evidence>
<dbReference type="SUPFAM" id="SSF46785">
    <property type="entry name" value="Winged helix' DNA-binding domain"/>
    <property type="match status" value="1"/>
</dbReference>